<proteinExistence type="predicted"/>
<evidence type="ECO:0000313" key="1">
    <source>
        <dbReference type="EMBL" id="ETE63720.1"/>
    </source>
</evidence>
<evidence type="ECO:0000313" key="2">
    <source>
        <dbReference type="Proteomes" id="UP000018936"/>
    </source>
</evidence>
<dbReference type="AlphaFoldDB" id="V8NNS2"/>
<dbReference type="Proteomes" id="UP000018936">
    <property type="component" value="Unassembled WGS sequence"/>
</dbReference>
<dbReference type="EMBL" id="AZIM01002603">
    <property type="protein sequence ID" value="ETE63720.1"/>
    <property type="molecule type" value="Genomic_DNA"/>
</dbReference>
<reference evidence="1 2" key="1">
    <citation type="journal article" date="2013" name="Proc. Natl. Acad. Sci. U.S.A.">
        <title>The king cobra genome reveals dynamic gene evolution and adaptation in the snake venom system.</title>
        <authorList>
            <person name="Vonk F.J."/>
            <person name="Casewell N.R."/>
            <person name="Henkel C.V."/>
            <person name="Heimberg A.M."/>
            <person name="Jansen H.J."/>
            <person name="McCleary R.J."/>
            <person name="Kerkkamp H.M."/>
            <person name="Vos R.A."/>
            <person name="Guerreiro I."/>
            <person name="Calvete J.J."/>
            <person name="Wuster W."/>
            <person name="Woods A.E."/>
            <person name="Logan J.M."/>
            <person name="Harrison R.A."/>
            <person name="Castoe T.A."/>
            <person name="de Koning A.P."/>
            <person name="Pollock D.D."/>
            <person name="Yandell M."/>
            <person name="Calderon D."/>
            <person name="Renjifo C."/>
            <person name="Currier R.B."/>
            <person name="Salgado D."/>
            <person name="Pla D."/>
            <person name="Sanz L."/>
            <person name="Hyder A.S."/>
            <person name="Ribeiro J.M."/>
            <person name="Arntzen J.W."/>
            <person name="van den Thillart G.E."/>
            <person name="Boetzer M."/>
            <person name="Pirovano W."/>
            <person name="Dirks R.P."/>
            <person name="Spaink H.P."/>
            <person name="Duboule D."/>
            <person name="McGlinn E."/>
            <person name="Kini R.M."/>
            <person name="Richardson M.K."/>
        </authorList>
    </citation>
    <scope>NUCLEOTIDE SEQUENCE</scope>
    <source>
        <tissue evidence="1">Blood</tissue>
    </source>
</reference>
<name>V8NNS2_OPHHA</name>
<feature type="non-terminal residue" evidence="1">
    <location>
        <position position="1"/>
    </location>
</feature>
<gene>
    <name evidence="1" type="primary">VEZF1</name>
    <name evidence="1" type="ORF">L345_10513</name>
</gene>
<accession>V8NNS2</accession>
<organism evidence="1 2">
    <name type="scientific">Ophiophagus hannah</name>
    <name type="common">King cobra</name>
    <name type="synonym">Naja hannah</name>
    <dbReference type="NCBI Taxonomy" id="8665"/>
    <lineage>
        <taxon>Eukaryota</taxon>
        <taxon>Metazoa</taxon>
        <taxon>Chordata</taxon>
        <taxon>Craniata</taxon>
        <taxon>Vertebrata</taxon>
        <taxon>Euteleostomi</taxon>
        <taxon>Lepidosauria</taxon>
        <taxon>Squamata</taxon>
        <taxon>Bifurcata</taxon>
        <taxon>Unidentata</taxon>
        <taxon>Episquamata</taxon>
        <taxon>Toxicofera</taxon>
        <taxon>Serpentes</taxon>
        <taxon>Colubroidea</taxon>
        <taxon>Elapidae</taxon>
        <taxon>Elapinae</taxon>
        <taxon>Ophiophagus</taxon>
    </lineage>
</organism>
<keyword evidence="2" id="KW-1185">Reference proteome</keyword>
<sequence length="129" mass="14204">MNIRSPANILCTVNISSPMSSPLTLTTPGNLPTPVSAPVNISHPVNITSPMNLPTPFWKGKMEQTKVVEYELKLRNSETDLLKKQNHSTSNKNLSPQTVPTNDIASSLTKLKAVISETKRHLIMKLMLT</sequence>
<protein>
    <submittedName>
        <fullName evidence="1">Vascular endothelial zinc finger 1</fullName>
    </submittedName>
</protein>
<comment type="caution">
    <text evidence="1">The sequence shown here is derived from an EMBL/GenBank/DDBJ whole genome shotgun (WGS) entry which is preliminary data.</text>
</comment>